<organism evidence="3 4">
    <name type="scientific">Kingdonia uniflora</name>
    <dbReference type="NCBI Taxonomy" id="39325"/>
    <lineage>
        <taxon>Eukaryota</taxon>
        <taxon>Viridiplantae</taxon>
        <taxon>Streptophyta</taxon>
        <taxon>Embryophyta</taxon>
        <taxon>Tracheophyta</taxon>
        <taxon>Spermatophyta</taxon>
        <taxon>Magnoliopsida</taxon>
        <taxon>Ranunculales</taxon>
        <taxon>Circaeasteraceae</taxon>
        <taxon>Kingdonia</taxon>
    </lineage>
</organism>
<dbReference type="InterPro" id="IPR051130">
    <property type="entry name" value="Mito_struct-func_regulator"/>
</dbReference>
<keyword evidence="1" id="KW-0812">Transmembrane</keyword>
<protein>
    <recommendedName>
        <fullName evidence="2">ABC1 atypical kinase-like domain-containing protein</fullName>
    </recommendedName>
</protein>
<dbReference type="OrthoDB" id="427480at2759"/>
<evidence type="ECO:0000256" key="1">
    <source>
        <dbReference type="SAM" id="Phobius"/>
    </source>
</evidence>
<feature type="domain" description="ABC1 atypical kinase-like" evidence="2">
    <location>
        <begin position="361"/>
        <end position="457"/>
    </location>
</feature>
<gene>
    <name evidence="3" type="ORF">GIB67_000889</name>
</gene>
<accession>A0A7J7MD95</accession>
<dbReference type="Proteomes" id="UP000541444">
    <property type="component" value="Unassembled WGS sequence"/>
</dbReference>
<dbReference type="EMBL" id="JACGCM010001602">
    <property type="protein sequence ID" value="KAF6152866.1"/>
    <property type="molecule type" value="Genomic_DNA"/>
</dbReference>
<evidence type="ECO:0000313" key="3">
    <source>
        <dbReference type="EMBL" id="KAF6152866.1"/>
    </source>
</evidence>
<sequence>KKTIEYIRLSISMTLKRIFKFPATVNKKNILYLITATGLTFQLTSITNPNLIPLAAAHDFARKLGQDSTELFALLALFTRFAHLSFNFIVIVDYKYSLSGLSSVRRVLWKLSEVHQRSAKRILRLCETNKGFYVKAGQFVAAMRQVPKEYSSTLSSCRTRYFLYCLYGYFFYLGLGPYVGNPPDPVFYFSLRWRTRQFLVISELLKKFLSLTKNHCCRINAQVHRARLKDNQEVAIKVLLHLLKHGSASYLEGTLVKSCGSTLRMRLDGFCGTKGAIDISMGTETVEAIIFDIYVTTLLGTIPWPGEPDENRHLQPWISSQIALHGFFPSTGLHGCYQNLQMRFQWNSKCDLSATIDCDSLDFVQEAKNSERTAENFKNNKMVKVPRVYWGVSIPLRSELCARFVNKSGFDNAICNGNKVAKALIEIFAEMIFMHGFVHGDPHPGNILFLPKVVVASLDNPPTSPNHEIKI</sequence>
<dbReference type="InterPro" id="IPR011009">
    <property type="entry name" value="Kinase-like_dom_sf"/>
</dbReference>
<keyword evidence="4" id="KW-1185">Reference proteome</keyword>
<keyword evidence="1" id="KW-0472">Membrane</keyword>
<dbReference type="Pfam" id="PF03109">
    <property type="entry name" value="ABC1"/>
    <property type="match status" value="1"/>
</dbReference>
<feature type="transmembrane region" description="Helical" evidence="1">
    <location>
        <begin position="30"/>
        <end position="51"/>
    </location>
</feature>
<dbReference type="SUPFAM" id="SSF56112">
    <property type="entry name" value="Protein kinase-like (PK-like)"/>
    <property type="match status" value="1"/>
</dbReference>
<evidence type="ECO:0000259" key="2">
    <source>
        <dbReference type="Pfam" id="PF03109"/>
    </source>
</evidence>
<feature type="non-terminal residue" evidence="3">
    <location>
        <position position="1"/>
    </location>
</feature>
<proteinExistence type="predicted"/>
<evidence type="ECO:0000313" key="4">
    <source>
        <dbReference type="Proteomes" id="UP000541444"/>
    </source>
</evidence>
<name>A0A7J7MD95_9MAGN</name>
<comment type="caution">
    <text evidence="3">The sequence shown here is derived from an EMBL/GenBank/DDBJ whole genome shotgun (WGS) entry which is preliminary data.</text>
</comment>
<feature type="transmembrane region" description="Helical" evidence="1">
    <location>
        <begin position="71"/>
        <end position="92"/>
    </location>
</feature>
<dbReference type="InterPro" id="IPR004147">
    <property type="entry name" value="ABC1_dom"/>
</dbReference>
<feature type="transmembrane region" description="Helical" evidence="1">
    <location>
        <begin position="161"/>
        <end position="180"/>
    </location>
</feature>
<keyword evidence="1" id="KW-1133">Transmembrane helix</keyword>
<dbReference type="PANTHER" id="PTHR43173">
    <property type="entry name" value="ABC1 FAMILY PROTEIN"/>
    <property type="match status" value="1"/>
</dbReference>
<reference evidence="3 4" key="1">
    <citation type="journal article" date="2020" name="IScience">
        <title>Genome Sequencing of the Endangered Kingdonia uniflora (Circaeasteraceae, Ranunculales) Reveals Potential Mechanisms of Evolutionary Specialization.</title>
        <authorList>
            <person name="Sun Y."/>
            <person name="Deng T."/>
            <person name="Zhang A."/>
            <person name="Moore M.J."/>
            <person name="Landis J.B."/>
            <person name="Lin N."/>
            <person name="Zhang H."/>
            <person name="Zhang X."/>
            <person name="Huang J."/>
            <person name="Zhang X."/>
            <person name="Sun H."/>
            <person name="Wang H."/>
        </authorList>
    </citation>
    <scope>NUCLEOTIDE SEQUENCE [LARGE SCALE GENOMIC DNA]</scope>
    <source>
        <strain evidence="3">TB1705</strain>
        <tissue evidence="3">Leaf</tissue>
    </source>
</reference>
<dbReference type="AlphaFoldDB" id="A0A7J7MD95"/>
<dbReference type="PANTHER" id="PTHR43173:SF28">
    <property type="entry name" value="AARF DOMAIN CONTAINING KINASE 5"/>
    <property type="match status" value="1"/>
</dbReference>